<dbReference type="InterPro" id="IPR051219">
    <property type="entry name" value="Heterochromatin_chromo-domain"/>
</dbReference>
<dbReference type="CDD" id="cd00024">
    <property type="entry name" value="CD_CSD"/>
    <property type="match status" value="1"/>
</dbReference>
<dbReference type="RefSeq" id="XP_001328058.1">
    <property type="nucleotide sequence ID" value="XM_001328023.1"/>
</dbReference>
<gene>
    <name evidence="5" type="ORF">TVAG_160080</name>
</gene>
<evidence type="ECO:0000256" key="3">
    <source>
        <dbReference type="SAM" id="MobiDB-lite"/>
    </source>
</evidence>
<dbReference type="SMR" id="A2DUV0"/>
<dbReference type="SMART" id="SM00298">
    <property type="entry name" value="CHROMO"/>
    <property type="match status" value="1"/>
</dbReference>
<dbReference type="SUPFAM" id="SSF54160">
    <property type="entry name" value="Chromo domain-like"/>
    <property type="match status" value="1"/>
</dbReference>
<feature type="compositionally biased region" description="Basic and acidic residues" evidence="3">
    <location>
        <begin position="174"/>
        <end position="187"/>
    </location>
</feature>
<feature type="compositionally biased region" description="Basic residues" evidence="3">
    <location>
        <begin position="85"/>
        <end position="94"/>
    </location>
</feature>
<dbReference type="OrthoDB" id="433924at2759"/>
<proteinExistence type="predicted"/>
<evidence type="ECO:0000259" key="4">
    <source>
        <dbReference type="PROSITE" id="PS50013"/>
    </source>
</evidence>
<dbReference type="Gene3D" id="2.40.50.40">
    <property type="match status" value="1"/>
</dbReference>
<dbReference type="VEuPathDB" id="TrichDB:TVAG_160080"/>
<comment type="subcellular location">
    <subcellularLocation>
        <location evidence="1">Nucleus</location>
    </subcellularLocation>
</comment>
<evidence type="ECO:0000313" key="6">
    <source>
        <dbReference type="Proteomes" id="UP000001542"/>
    </source>
</evidence>
<reference evidence="5" key="2">
    <citation type="journal article" date="2007" name="Science">
        <title>Draft genome sequence of the sexually transmitted pathogen Trichomonas vaginalis.</title>
        <authorList>
            <person name="Carlton J.M."/>
            <person name="Hirt R.P."/>
            <person name="Silva J.C."/>
            <person name="Delcher A.L."/>
            <person name="Schatz M."/>
            <person name="Zhao Q."/>
            <person name="Wortman J.R."/>
            <person name="Bidwell S.L."/>
            <person name="Alsmark U.C.M."/>
            <person name="Besteiro S."/>
            <person name="Sicheritz-Ponten T."/>
            <person name="Noel C.J."/>
            <person name="Dacks J.B."/>
            <person name="Foster P.G."/>
            <person name="Simillion C."/>
            <person name="Van de Peer Y."/>
            <person name="Miranda-Saavedra D."/>
            <person name="Barton G.J."/>
            <person name="Westrop G.D."/>
            <person name="Mueller S."/>
            <person name="Dessi D."/>
            <person name="Fiori P.L."/>
            <person name="Ren Q."/>
            <person name="Paulsen I."/>
            <person name="Zhang H."/>
            <person name="Bastida-Corcuera F.D."/>
            <person name="Simoes-Barbosa A."/>
            <person name="Brown M.T."/>
            <person name="Hayes R.D."/>
            <person name="Mukherjee M."/>
            <person name="Okumura C.Y."/>
            <person name="Schneider R."/>
            <person name="Smith A.J."/>
            <person name="Vanacova S."/>
            <person name="Villalvazo M."/>
            <person name="Haas B.J."/>
            <person name="Pertea M."/>
            <person name="Feldblyum T.V."/>
            <person name="Utterback T.R."/>
            <person name="Shu C.L."/>
            <person name="Osoegawa K."/>
            <person name="de Jong P.J."/>
            <person name="Hrdy I."/>
            <person name="Horvathova L."/>
            <person name="Zubacova Z."/>
            <person name="Dolezal P."/>
            <person name="Malik S.B."/>
            <person name="Logsdon J.M. Jr."/>
            <person name="Henze K."/>
            <person name="Gupta A."/>
            <person name="Wang C.C."/>
            <person name="Dunne R.L."/>
            <person name="Upcroft J.A."/>
            <person name="Upcroft P."/>
            <person name="White O."/>
            <person name="Salzberg S.L."/>
            <person name="Tang P."/>
            <person name="Chiu C.-H."/>
            <person name="Lee Y.-S."/>
            <person name="Embley T.M."/>
            <person name="Coombs G.H."/>
            <person name="Mottram J.C."/>
            <person name="Tachezy J."/>
            <person name="Fraser-Liggett C.M."/>
            <person name="Johnson P.J."/>
        </authorList>
    </citation>
    <scope>NUCLEOTIDE SEQUENCE [LARGE SCALE GENOMIC DNA]</scope>
    <source>
        <strain evidence="5">G3</strain>
    </source>
</reference>
<dbReference type="EMBL" id="DS113250">
    <property type="protein sequence ID" value="EAY15835.1"/>
    <property type="molecule type" value="Genomic_DNA"/>
</dbReference>
<dbReference type="AlphaFoldDB" id="A2DUV0"/>
<feature type="region of interest" description="Disordered" evidence="3">
    <location>
        <begin position="158"/>
        <end position="187"/>
    </location>
</feature>
<reference evidence="5" key="1">
    <citation type="submission" date="2006-10" db="EMBL/GenBank/DDBJ databases">
        <authorList>
            <person name="Amadeo P."/>
            <person name="Zhao Q."/>
            <person name="Wortman J."/>
            <person name="Fraser-Liggett C."/>
            <person name="Carlton J."/>
        </authorList>
    </citation>
    <scope>NUCLEOTIDE SEQUENCE</scope>
    <source>
        <strain evidence="5">G3</strain>
    </source>
</reference>
<dbReference type="STRING" id="5722.A2DUV0"/>
<keyword evidence="2" id="KW-0539">Nucleus</keyword>
<organism evidence="5 6">
    <name type="scientific">Trichomonas vaginalis (strain ATCC PRA-98 / G3)</name>
    <dbReference type="NCBI Taxonomy" id="412133"/>
    <lineage>
        <taxon>Eukaryota</taxon>
        <taxon>Metamonada</taxon>
        <taxon>Parabasalia</taxon>
        <taxon>Trichomonadida</taxon>
        <taxon>Trichomonadidae</taxon>
        <taxon>Trichomonas</taxon>
    </lineage>
</organism>
<dbReference type="GO" id="GO:0005721">
    <property type="term" value="C:pericentric heterochromatin"/>
    <property type="evidence" value="ECO:0000318"/>
    <property type="project" value="GO_Central"/>
</dbReference>
<dbReference type="InterPro" id="IPR023780">
    <property type="entry name" value="Chromo_domain"/>
</dbReference>
<dbReference type="PROSITE" id="PS50013">
    <property type="entry name" value="CHROMO_2"/>
    <property type="match status" value="1"/>
</dbReference>
<sequence length="246" mass="28747">MDHKNQEMLSDSSSDTPEGEYSVEAIKDHRIRKNKAEFYIKWKGYPDDQSTWEPLSNLEGAQELLFEYCNSKNLLDLLSKPEKHEHKKTPKAKKEKKEKPKTPVKEVKKETPEVQEVTIPAETKPEVQTPVQTKPKTTIKPVYADPLDQELLNYEDEDVIEVSPARKPATQPKPQEHKKEQKSEDTDSYKIKILAVRKDDKGNLTFAVQKHDQIMLLTNEKMKKKYIRSLLRFYESNIEFGEEYEL</sequence>
<dbReference type="InterPro" id="IPR023779">
    <property type="entry name" value="Chromodomain_CS"/>
</dbReference>
<evidence type="ECO:0000313" key="5">
    <source>
        <dbReference type="EMBL" id="EAY15835.1"/>
    </source>
</evidence>
<feature type="compositionally biased region" description="Basic and acidic residues" evidence="3">
    <location>
        <begin position="95"/>
        <end position="112"/>
    </location>
</feature>
<dbReference type="VEuPathDB" id="TrichDB:TVAGG3_0259330"/>
<accession>A2DUV0</accession>
<dbReference type="InterPro" id="IPR016197">
    <property type="entry name" value="Chromo-like_dom_sf"/>
</dbReference>
<dbReference type="GO" id="GO:0031507">
    <property type="term" value="P:heterochromatin formation"/>
    <property type="evidence" value="ECO:0000318"/>
    <property type="project" value="GO_Central"/>
</dbReference>
<protein>
    <recommendedName>
        <fullName evidence="4">Chromo domain-containing protein</fullName>
    </recommendedName>
</protein>
<dbReference type="PANTHER" id="PTHR22812">
    <property type="entry name" value="CHROMOBOX PROTEIN"/>
    <property type="match status" value="1"/>
</dbReference>
<feature type="domain" description="Chromo" evidence="4">
    <location>
        <begin position="21"/>
        <end position="80"/>
    </location>
</feature>
<feature type="compositionally biased region" description="Polar residues" evidence="3">
    <location>
        <begin position="7"/>
        <end position="16"/>
    </location>
</feature>
<feature type="region of interest" description="Disordered" evidence="3">
    <location>
        <begin position="76"/>
        <end position="142"/>
    </location>
</feature>
<dbReference type="Proteomes" id="UP000001542">
    <property type="component" value="Unassembled WGS sequence"/>
</dbReference>
<dbReference type="KEGG" id="tva:4773842"/>
<feature type="region of interest" description="Disordered" evidence="3">
    <location>
        <begin position="1"/>
        <end position="26"/>
    </location>
</feature>
<dbReference type="PRINTS" id="PR00504">
    <property type="entry name" value="CHROMODOMAIN"/>
</dbReference>
<dbReference type="Pfam" id="PF00385">
    <property type="entry name" value="Chromo"/>
    <property type="match status" value="1"/>
</dbReference>
<dbReference type="eggNOG" id="KOG1911">
    <property type="taxonomic scope" value="Eukaryota"/>
</dbReference>
<dbReference type="InterPro" id="IPR000953">
    <property type="entry name" value="Chromo/chromo_shadow_dom"/>
</dbReference>
<evidence type="ECO:0000256" key="2">
    <source>
        <dbReference type="ARBA" id="ARBA00023242"/>
    </source>
</evidence>
<dbReference type="InParanoid" id="A2DUV0"/>
<dbReference type="GO" id="GO:0003682">
    <property type="term" value="F:chromatin binding"/>
    <property type="evidence" value="ECO:0000318"/>
    <property type="project" value="GO_Central"/>
</dbReference>
<name>A2DUV0_TRIV3</name>
<dbReference type="GO" id="GO:0005634">
    <property type="term" value="C:nucleus"/>
    <property type="evidence" value="ECO:0007669"/>
    <property type="project" value="UniProtKB-SubCell"/>
</dbReference>
<dbReference type="InterPro" id="IPR017984">
    <property type="entry name" value="Chromo_dom_subgr"/>
</dbReference>
<dbReference type="PROSITE" id="PS00598">
    <property type="entry name" value="CHROMO_1"/>
    <property type="match status" value="1"/>
</dbReference>
<evidence type="ECO:0000256" key="1">
    <source>
        <dbReference type="ARBA" id="ARBA00004123"/>
    </source>
</evidence>
<keyword evidence="6" id="KW-1185">Reference proteome</keyword>